<dbReference type="SUPFAM" id="SSF56784">
    <property type="entry name" value="HAD-like"/>
    <property type="match status" value="1"/>
</dbReference>
<reference evidence="1 2" key="1">
    <citation type="submission" date="2023-07" db="EMBL/GenBank/DDBJ databases">
        <title>Genomic Encyclopedia of Type Strains, Phase IV (KMG-IV): sequencing the most valuable type-strain genomes for metagenomic binning, comparative biology and taxonomic classification.</title>
        <authorList>
            <person name="Goeker M."/>
        </authorList>
    </citation>
    <scope>NUCLEOTIDE SEQUENCE [LARGE SCALE GENOMIC DNA]</scope>
    <source>
        <strain evidence="1 2">DSM 23837</strain>
    </source>
</reference>
<dbReference type="InterPro" id="IPR023214">
    <property type="entry name" value="HAD_sf"/>
</dbReference>
<dbReference type="InterPro" id="IPR036412">
    <property type="entry name" value="HAD-like_sf"/>
</dbReference>
<dbReference type="Gene3D" id="3.40.50.1000">
    <property type="entry name" value="HAD superfamily/HAD-like"/>
    <property type="match status" value="1"/>
</dbReference>
<comment type="caution">
    <text evidence="1">The sequence shown here is derived from an EMBL/GenBank/DDBJ whole genome shotgun (WGS) entry which is preliminary data.</text>
</comment>
<sequence length="260" mass="29015">MKNRKAGKKSMDVFQPQHDIKLIALDMDGTLLNSKHEVSPGNRQAIKEAMEKGIHVVLSTGRPLSNCRDYATSLELSSYLITVNGSEIWGENGELVERHVIDPDIIEWLQHLAQTHDTMFWAVSSVGYWRSSVPNDIHQYSWLKFGFNTEDDEKRAKIWQQLMNNKRLEVSNSSPTNIEVNAKGVNKAQAIRNICRRLGISMEEVMTAGDSLNDLAMITEAGCGIAMGNAQETVKKAANWVTATNDEDGVALAIKKFALK</sequence>
<evidence type="ECO:0000313" key="2">
    <source>
        <dbReference type="Proteomes" id="UP001223586"/>
    </source>
</evidence>
<dbReference type="RefSeq" id="WP_307232685.1">
    <property type="nucleotide sequence ID" value="NZ_JAUSTT010000034.1"/>
</dbReference>
<dbReference type="GO" id="GO:0016787">
    <property type="term" value="F:hydrolase activity"/>
    <property type="evidence" value="ECO:0007669"/>
    <property type="project" value="UniProtKB-KW"/>
</dbReference>
<dbReference type="InterPro" id="IPR006379">
    <property type="entry name" value="HAD-SF_hydro_IIB"/>
</dbReference>
<keyword evidence="2" id="KW-1185">Reference proteome</keyword>
<dbReference type="PANTHER" id="PTHR10000:SF55">
    <property type="entry name" value="5-AMINO-6-(5-PHOSPHO-D-RIBITYLAMINO)URACIL PHOSPHATASE YCSE"/>
    <property type="match status" value="1"/>
</dbReference>
<name>A0ABT9WZB7_9BACI</name>
<dbReference type="CDD" id="cd07516">
    <property type="entry name" value="HAD_Pase"/>
    <property type="match status" value="1"/>
</dbReference>
<dbReference type="Proteomes" id="UP001223586">
    <property type="component" value="Unassembled WGS sequence"/>
</dbReference>
<dbReference type="Gene3D" id="3.30.1240.10">
    <property type="match status" value="1"/>
</dbReference>
<accession>A0ABT9WZB7</accession>
<dbReference type="NCBIfam" id="TIGR01484">
    <property type="entry name" value="HAD-SF-IIB"/>
    <property type="match status" value="1"/>
</dbReference>
<dbReference type="SFLD" id="SFLDG01140">
    <property type="entry name" value="C2.B:_Phosphomannomutase_and_P"/>
    <property type="match status" value="1"/>
</dbReference>
<dbReference type="SFLD" id="SFLDS00003">
    <property type="entry name" value="Haloacid_Dehalogenase"/>
    <property type="match status" value="1"/>
</dbReference>
<evidence type="ECO:0000313" key="1">
    <source>
        <dbReference type="EMBL" id="MDQ0178125.1"/>
    </source>
</evidence>
<dbReference type="PROSITE" id="PS01228">
    <property type="entry name" value="COF_1"/>
    <property type="match status" value="1"/>
</dbReference>
<proteinExistence type="predicted"/>
<dbReference type="SFLD" id="SFLDG01144">
    <property type="entry name" value="C2.B.4:_PGP_Like"/>
    <property type="match status" value="1"/>
</dbReference>
<protein>
    <submittedName>
        <fullName evidence="1">HAD superfamily hydrolase (TIGR01484 family)</fullName>
    </submittedName>
</protein>
<dbReference type="EMBL" id="JAUSTT010000034">
    <property type="protein sequence ID" value="MDQ0178125.1"/>
    <property type="molecule type" value="Genomic_DNA"/>
</dbReference>
<gene>
    <name evidence="1" type="ORF">J2S08_004028</name>
</gene>
<dbReference type="PANTHER" id="PTHR10000">
    <property type="entry name" value="PHOSPHOSERINE PHOSPHATASE"/>
    <property type="match status" value="1"/>
</dbReference>
<organism evidence="1 2">
    <name type="scientific">Bacillus chungangensis</name>
    <dbReference type="NCBI Taxonomy" id="587633"/>
    <lineage>
        <taxon>Bacteria</taxon>
        <taxon>Bacillati</taxon>
        <taxon>Bacillota</taxon>
        <taxon>Bacilli</taxon>
        <taxon>Bacillales</taxon>
        <taxon>Bacillaceae</taxon>
        <taxon>Bacillus</taxon>
    </lineage>
</organism>
<dbReference type="Pfam" id="PF08282">
    <property type="entry name" value="Hydrolase_3"/>
    <property type="match status" value="1"/>
</dbReference>
<keyword evidence="1" id="KW-0378">Hydrolase</keyword>